<accession>A0A3T1D731</accession>
<keyword evidence="6 7" id="KW-0472">Membrane</keyword>
<feature type="transmembrane region" description="Helical" evidence="7">
    <location>
        <begin position="116"/>
        <end position="135"/>
    </location>
</feature>
<dbReference type="RefSeq" id="WP_197726471.1">
    <property type="nucleotide sequence ID" value="NZ_AP019400.1"/>
</dbReference>
<dbReference type="InterPro" id="IPR011701">
    <property type="entry name" value="MFS"/>
</dbReference>
<evidence type="ECO:0000256" key="1">
    <source>
        <dbReference type="ARBA" id="ARBA00004651"/>
    </source>
</evidence>
<dbReference type="Proteomes" id="UP000289856">
    <property type="component" value="Chromosome"/>
</dbReference>
<name>A0A3T1D731_9BACL</name>
<evidence type="ECO:0000313" key="9">
    <source>
        <dbReference type="EMBL" id="BBI33883.1"/>
    </source>
</evidence>
<dbReference type="GO" id="GO:0022857">
    <property type="term" value="F:transmembrane transporter activity"/>
    <property type="evidence" value="ECO:0007669"/>
    <property type="project" value="InterPro"/>
</dbReference>
<dbReference type="EMBL" id="AP019400">
    <property type="protein sequence ID" value="BBI33883.1"/>
    <property type="molecule type" value="Genomic_DNA"/>
</dbReference>
<evidence type="ECO:0000256" key="4">
    <source>
        <dbReference type="ARBA" id="ARBA00022692"/>
    </source>
</evidence>
<dbReference type="InterPro" id="IPR036259">
    <property type="entry name" value="MFS_trans_sf"/>
</dbReference>
<dbReference type="GO" id="GO:0005886">
    <property type="term" value="C:plasma membrane"/>
    <property type="evidence" value="ECO:0007669"/>
    <property type="project" value="UniProtKB-SubCell"/>
</dbReference>
<keyword evidence="2" id="KW-0813">Transport</keyword>
<dbReference type="PANTHER" id="PTHR42718:SF46">
    <property type="entry name" value="BLR6921 PROTEIN"/>
    <property type="match status" value="1"/>
</dbReference>
<dbReference type="CDD" id="cd17321">
    <property type="entry name" value="MFS_MMR_MDR_like"/>
    <property type="match status" value="1"/>
</dbReference>
<evidence type="ECO:0000256" key="5">
    <source>
        <dbReference type="ARBA" id="ARBA00022989"/>
    </source>
</evidence>
<evidence type="ECO:0000256" key="3">
    <source>
        <dbReference type="ARBA" id="ARBA00022475"/>
    </source>
</evidence>
<keyword evidence="4 7" id="KW-0812">Transmembrane</keyword>
<keyword evidence="5 7" id="KW-1133">Transmembrane helix</keyword>
<organism evidence="9 10">
    <name type="scientific">Cohnella abietis</name>
    <dbReference type="NCBI Taxonomy" id="2507935"/>
    <lineage>
        <taxon>Bacteria</taxon>
        <taxon>Bacillati</taxon>
        <taxon>Bacillota</taxon>
        <taxon>Bacilli</taxon>
        <taxon>Bacillales</taxon>
        <taxon>Paenibacillaceae</taxon>
        <taxon>Cohnella</taxon>
    </lineage>
</organism>
<comment type="subcellular location">
    <subcellularLocation>
        <location evidence="1">Cell membrane</location>
        <topology evidence="1">Multi-pass membrane protein</topology>
    </subcellularLocation>
</comment>
<dbReference type="Pfam" id="PF07690">
    <property type="entry name" value="MFS_1"/>
    <property type="match status" value="1"/>
</dbReference>
<protein>
    <submittedName>
        <fullName evidence="9">MFS transporter</fullName>
    </submittedName>
</protein>
<evidence type="ECO:0000259" key="8">
    <source>
        <dbReference type="PROSITE" id="PS50850"/>
    </source>
</evidence>
<feature type="transmembrane region" description="Helical" evidence="7">
    <location>
        <begin position="172"/>
        <end position="194"/>
    </location>
</feature>
<dbReference type="InterPro" id="IPR020846">
    <property type="entry name" value="MFS_dom"/>
</dbReference>
<feature type="transmembrane region" description="Helical" evidence="7">
    <location>
        <begin position="147"/>
        <end position="166"/>
    </location>
</feature>
<keyword evidence="10" id="KW-1185">Reference proteome</keyword>
<dbReference type="KEGG" id="cohn:KCTCHS21_32820"/>
<dbReference type="Gene3D" id="1.20.1250.20">
    <property type="entry name" value="MFS general substrate transporter like domains"/>
    <property type="match status" value="1"/>
</dbReference>
<dbReference type="SUPFAM" id="SSF103473">
    <property type="entry name" value="MFS general substrate transporter"/>
    <property type="match status" value="1"/>
</dbReference>
<evidence type="ECO:0000256" key="6">
    <source>
        <dbReference type="ARBA" id="ARBA00023136"/>
    </source>
</evidence>
<feature type="transmembrane region" description="Helical" evidence="7">
    <location>
        <begin position="230"/>
        <end position="252"/>
    </location>
</feature>
<dbReference type="PANTHER" id="PTHR42718">
    <property type="entry name" value="MAJOR FACILITATOR SUPERFAMILY MULTIDRUG TRANSPORTER MFSC"/>
    <property type="match status" value="1"/>
</dbReference>
<proteinExistence type="predicted"/>
<sequence length="476" mass="50374">MSGNSNVMTNANPLRWKALFLLCLAQFMVIMDTSIIGVALPAIKEALGYSQSNLQWVFNAYVIFFGGLLLLGGRLSDLFGQRKMFILGFVILSLASLLAGLAWSEESMNIGRALQGFGSALIAPAALTIIMQLFVANPKELNKAFGFWGASAAAGGTAGVFLGGVITEWLSWNWTFLINIPVGLFAILYSLYVLPKGTKNKGSIDLLGSLTVTAALMLAVYAIVTSEHNGWGAQTFGLLAIAAVLFILFLIVQAKKKEPLVPLRIFRAPNLLAANILLATLAGAWIPLWFFLNLYLQQVLNYSAFMGGVALVPMTILIMILMVGVMGRLVGKFGIKGNLVIGMLILAGSLLLFAGNTPEEGNFVTNVLWASLLGAVGMSMAYIPATIASLSGARPEESGLASGLSNMSYQIGSAIGLAVMVAVSSSWTKGELDKGIDQIAALNTGFHSAFVGAAIIAIVGALIALIFIRKGKAPEK</sequence>
<dbReference type="AlphaFoldDB" id="A0A3T1D731"/>
<evidence type="ECO:0000256" key="2">
    <source>
        <dbReference type="ARBA" id="ARBA00022448"/>
    </source>
</evidence>
<feature type="transmembrane region" description="Helical" evidence="7">
    <location>
        <begin position="53"/>
        <end position="72"/>
    </location>
</feature>
<evidence type="ECO:0000313" key="10">
    <source>
        <dbReference type="Proteomes" id="UP000289856"/>
    </source>
</evidence>
<gene>
    <name evidence="9" type="ORF">KCTCHS21_32820</name>
</gene>
<keyword evidence="3" id="KW-1003">Cell membrane</keyword>
<dbReference type="Gene3D" id="1.20.1720.10">
    <property type="entry name" value="Multidrug resistance protein D"/>
    <property type="match status" value="1"/>
</dbReference>
<feature type="domain" description="Major facilitator superfamily (MFS) profile" evidence="8">
    <location>
        <begin position="18"/>
        <end position="472"/>
    </location>
</feature>
<feature type="transmembrane region" description="Helical" evidence="7">
    <location>
        <begin position="337"/>
        <end position="355"/>
    </location>
</feature>
<reference evidence="9 10" key="1">
    <citation type="submission" date="2019-01" db="EMBL/GenBank/DDBJ databases">
        <title>Complete genome sequence of Cohnella hallensis HS21 isolated from Korean fir (Abies koreana) rhizospheric soil.</title>
        <authorList>
            <person name="Jiang L."/>
            <person name="Kang S.W."/>
            <person name="Kim S."/>
            <person name="Jung J."/>
            <person name="Kim C.Y."/>
            <person name="Kim D.H."/>
            <person name="Kim S.W."/>
            <person name="Lee J."/>
        </authorList>
    </citation>
    <scope>NUCLEOTIDE SEQUENCE [LARGE SCALE GENOMIC DNA]</scope>
    <source>
        <strain evidence="9 10">HS21</strain>
    </source>
</reference>
<dbReference type="PROSITE" id="PS50850">
    <property type="entry name" value="MFS"/>
    <property type="match status" value="1"/>
</dbReference>
<feature type="transmembrane region" description="Helical" evidence="7">
    <location>
        <begin position="272"/>
        <end position="292"/>
    </location>
</feature>
<feature type="transmembrane region" description="Helical" evidence="7">
    <location>
        <begin position="411"/>
        <end position="428"/>
    </location>
</feature>
<evidence type="ECO:0000256" key="7">
    <source>
        <dbReference type="SAM" id="Phobius"/>
    </source>
</evidence>
<feature type="transmembrane region" description="Helical" evidence="7">
    <location>
        <begin position="206"/>
        <end position="224"/>
    </location>
</feature>
<dbReference type="PRINTS" id="PR01036">
    <property type="entry name" value="TCRTETB"/>
</dbReference>
<feature type="transmembrane region" description="Helical" evidence="7">
    <location>
        <begin position="448"/>
        <end position="468"/>
    </location>
</feature>
<feature type="transmembrane region" description="Helical" evidence="7">
    <location>
        <begin position="367"/>
        <end position="390"/>
    </location>
</feature>
<feature type="transmembrane region" description="Helical" evidence="7">
    <location>
        <begin position="304"/>
        <end position="325"/>
    </location>
</feature>
<feature type="transmembrane region" description="Helical" evidence="7">
    <location>
        <begin position="84"/>
        <end position="104"/>
    </location>
</feature>